<dbReference type="Proteomes" id="UP000050509">
    <property type="component" value="Unassembled WGS sequence"/>
</dbReference>
<sequence>MKRYRVFGVDFDSRPYILSMEIKDEWEETVKEGHRHNKEQQRQALLEEFGEYYAEQKKQNFIDLGSKPFSIIAFHNKFLEQVRNAFVVGSYYPALTGACALGERILNHLVLLLRDDFRNTPEYKRIHNKSSFDDWNKAIEILESWGVLLPEAATAYRHLRDIRNQTIHFKPEVDHNERQLALGAIHTLNTVINKQFGALGRQPWFIPDILGASFIKKEAEQWPFVKKVYLPNSYLVGPQYRMEFDAGRWLIHDVEYENREISDDEFRELLKVQH</sequence>
<name>A0A0P9D5H1_9CHLR</name>
<evidence type="ECO:0008006" key="3">
    <source>
        <dbReference type="Google" id="ProtNLM"/>
    </source>
</evidence>
<gene>
    <name evidence="1" type="ORF">SE17_04540</name>
</gene>
<comment type="caution">
    <text evidence="1">The sequence shown here is derived from an EMBL/GenBank/DDBJ whole genome shotgun (WGS) entry which is preliminary data.</text>
</comment>
<proteinExistence type="predicted"/>
<evidence type="ECO:0000313" key="2">
    <source>
        <dbReference type="Proteomes" id="UP000050509"/>
    </source>
</evidence>
<protein>
    <recommendedName>
        <fullName evidence="3">DUF4145 domain-containing protein</fullName>
    </recommendedName>
</protein>
<evidence type="ECO:0000313" key="1">
    <source>
        <dbReference type="EMBL" id="KPV54310.1"/>
    </source>
</evidence>
<reference evidence="1 2" key="1">
    <citation type="submission" date="2015-09" db="EMBL/GenBank/DDBJ databases">
        <title>Draft genome sequence of Kouleothrix aurantiaca JCM 19913.</title>
        <authorList>
            <person name="Hemp J."/>
        </authorList>
    </citation>
    <scope>NUCLEOTIDE SEQUENCE [LARGE SCALE GENOMIC DNA]</scope>
    <source>
        <strain evidence="1 2">COM-B</strain>
    </source>
</reference>
<dbReference type="AlphaFoldDB" id="A0A0P9D5H1"/>
<organism evidence="1 2">
    <name type="scientific">Kouleothrix aurantiaca</name>
    <dbReference type="NCBI Taxonomy" id="186479"/>
    <lineage>
        <taxon>Bacteria</taxon>
        <taxon>Bacillati</taxon>
        <taxon>Chloroflexota</taxon>
        <taxon>Chloroflexia</taxon>
        <taxon>Chloroflexales</taxon>
        <taxon>Roseiflexineae</taxon>
        <taxon>Roseiflexaceae</taxon>
        <taxon>Kouleothrix</taxon>
    </lineage>
</organism>
<dbReference type="PATRIC" id="fig|186479.3.peg.10066"/>
<accession>A0A0P9D5H1</accession>
<keyword evidence="2" id="KW-1185">Reference proteome</keyword>
<dbReference type="EMBL" id="LJCR01000076">
    <property type="protein sequence ID" value="KPV54310.1"/>
    <property type="molecule type" value="Genomic_DNA"/>
</dbReference>